<feature type="domain" description="RecX third three-helical" evidence="7">
    <location>
        <begin position="106"/>
        <end position="150"/>
    </location>
</feature>
<dbReference type="InterPro" id="IPR053925">
    <property type="entry name" value="RecX_HTH_3rd"/>
</dbReference>
<protein>
    <recommendedName>
        <fullName evidence="3 5">Regulatory protein RecX</fullName>
    </recommendedName>
</protein>
<evidence type="ECO:0000256" key="5">
    <source>
        <dbReference type="HAMAP-Rule" id="MF_01114"/>
    </source>
</evidence>
<organism evidence="8 9">
    <name type="scientific">Flavobacterium akiainvivens</name>
    <dbReference type="NCBI Taxonomy" id="1202724"/>
    <lineage>
        <taxon>Bacteria</taxon>
        <taxon>Pseudomonadati</taxon>
        <taxon>Bacteroidota</taxon>
        <taxon>Flavobacteriia</taxon>
        <taxon>Flavobacteriales</taxon>
        <taxon>Flavobacteriaceae</taxon>
        <taxon>Flavobacterium</taxon>
    </lineage>
</organism>
<evidence type="ECO:0000256" key="3">
    <source>
        <dbReference type="ARBA" id="ARBA00018111"/>
    </source>
</evidence>
<dbReference type="Gene3D" id="1.10.10.10">
    <property type="entry name" value="Winged helix-like DNA-binding domain superfamily/Winged helix DNA-binding domain"/>
    <property type="match status" value="2"/>
</dbReference>
<feature type="domain" description="RecX second three-helical" evidence="6">
    <location>
        <begin position="59"/>
        <end position="100"/>
    </location>
</feature>
<dbReference type="PANTHER" id="PTHR33602">
    <property type="entry name" value="REGULATORY PROTEIN RECX FAMILY PROTEIN"/>
    <property type="match status" value="1"/>
</dbReference>
<name>A0A0M8MJ67_9FLAO</name>
<dbReference type="GO" id="GO:0006282">
    <property type="term" value="P:regulation of DNA repair"/>
    <property type="evidence" value="ECO:0007669"/>
    <property type="project" value="UniProtKB-UniRule"/>
</dbReference>
<dbReference type="PANTHER" id="PTHR33602:SF1">
    <property type="entry name" value="REGULATORY PROTEIN RECX FAMILY PROTEIN"/>
    <property type="match status" value="1"/>
</dbReference>
<dbReference type="EMBL" id="LIYD01000005">
    <property type="protein sequence ID" value="KOS07301.1"/>
    <property type="molecule type" value="Genomic_DNA"/>
</dbReference>
<sequence>MEKGYKTYTVEEAKRKMEQFCAYQERCHEEVVQKLRGMRMIPEAIDAVMGHLIEHKFINEERFARSFARGKFRIKQWGKKRIVLELKARGISKYNIDSALQEINPDEYLETFYALAQKQWEATREANLQKKKKKVGDFLLRKGFESNLVFDELARIASN</sequence>
<dbReference type="Proteomes" id="UP000037755">
    <property type="component" value="Unassembled WGS sequence"/>
</dbReference>
<dbReference type="InterPro" id="IPR036388">
    <property type="entry name" value="WH-like_DNA-bd_sf"/>
</dbReference>
<keyword evidence="9" id="KW-1185">Reference proteome</keyword>
<dbReference type="RefSeq" id="WP_054408955.1">
    <property type="nucleotide sequence ID" value="NZ_FOYA01000005.1"/>
</dbReference>
<gene>
    <name evidence="5" type="primary">recX</name>
    <name evidence="8" type="ORF">AM493_15590</name>
</gene>
<dbReference type="HAMAP" id="MF_01114">
    <property type="entry name" value="RecX"/>
    <property type="match status" value="1"/>
</dbReference>
<keyword evidence="4 5" id="KW-0963">Cytoplasm</keyword>
<dbReference type="InterPro" id="IPR003783">
    <property type="entry name" value="Regulatory_RecX"/>
</dbReference>
<dbReference type="InterPro" id="IPR053924">
    <property type="entry name" value="RecX_HTH_2nd"/>
</dbReference>
<proteinExistence type="inferred from homology"/>
<evidence type="ECO:0000256" key="2">
    <source>
        <dbReference type="ARBA" id="ARBA00009695"/>
    </source>
</evidence>
<evidence type="ECO:0000313" key="9">
    <source>
        <dbReference type="Proteomes" id="UP000037755"/>
    </source>
</evidence>
<comment type="caution">
    <text evidence="8">The sequence shown here is derived from an EMBL/GenBank/DDBJ whole genome shotgun (WGS) entry which is preliminary data.</text>
</comment>
<reference evidence="8 9" key="1">
    <citation type="submission" date="2015-08" db="EMBL/GenBank/DDBJ databases">
        <title>Whole genome sequence of Flavobacterium akiainvivens IK-1T, from decaying Wikstroemia oahuensis, an endemic Hawaiian shrub.</title>
        <authorList>
            <person name="Wan X."/>
            <person name="Hou S."/>
            <person name="Saito J."/>
            <person name="Donachie S."/>
        </authorList>
    </citation>
    <scope>NUCLEOTIDE SEQUENCE [LARGE SCALE GENOMIC DNA]</scope>
    <source>
        <strain evidence="8 9">IK-1</strain>
    </source>
</reference>
<dbReference type="OrthoDB" id="1523826at2"/>
<comment type="subcellular location">
    <subcellularLocation>
        <location evidence="1 5">Cytoplasm</location>
    </subcellularLocation>
</comment>
<dbReference type="AlphaFoldDB" id="A0A0M8MJ67"/>
<dbReference type="Pfam" id="PF21981">
    <property type="entry name" value="RecX_HTH3"/>
    <property type="match status" value="1"/>
</dbReference>
<comment type="function">
    <text evidence="5">Modulates RecA activity.</text>
</comment>
<evidence type="ECO:0000256" key="1">
    <source>
        <dbReference type="ARBA" id="ARBA00004496"/>
    </source>
</evidence>
<dbReference type="STRING" id="1202724.AM493_15590"/>
<dbReference type="GO" id="GO:0005737">
    <property type="term" value="C:cytoplasm"/>
    <property type="evidence" value="ECO:0007669"/>
    <property type="project" value="UniProtKB-SubCell"/>
</dbReference>
<accession>A0A0M8MJ67</accession>
<dbReference type="PATRIC" id="fig|1202724.3.peg.3239"/>
<evidence type="ECO:0000259" key="6">
    <source>
        <dbReference type="Pfam" id="PF02631"/>
    </source>
</evidence>
<dbReference type="Pfam" id="PF02631">
    <property type="entry name" value="RecX_HTH2"/>
    <property type="match status" value="1"/>
</dbReference>
<evidence type="ECO:0000259" key="7">
    <source>
        <dbReference type="Pfam" id="PF21981"/>
    </source>
</evidence>
<comment type="similarity">
    <text evidence="2 5">Belongs to the RecX family.</text>
</comment>
<evidence type="ECO:0000313" key="8">
    <source>
        <dbReference type="EMBL" id="KOS07301.1"/>
    </source>
</evidence>
<evidence type="ECO:0000256" key="4">
    <source>
        <dbReference type="ARBA" id="ARBA00022490"/>
    </source>
</evidence>